<evidence type="ECO:0000313" key="3">
    <source>
        <dbReference type="Proteomes" id="UP001596977"/>
    </source>
</evidence>
<evidence type="ECO:0000259" key="1">
    <source>
        <dbReference type="Pfam" id="PF06983"/>
    </source>
</evidence>
<dbReference type="SUPFAM" id="SSF54593">
    <property type="entry name" value="Glyoxalase/Bleomycin resistance protein/Dihydroxybiphenyl dioxygenase"/>
    <property type="match status" value="1"/>
</dbReference>
<accession>A0ABW3HA92</accession>
<dbReference type="RefSeq" id="WP_264944366.1">
    <property type="nucleotide sequence ID" value="NZ_JAPDRA010000004.1"/>
</dbReference>
<organism evidence="2 3">
    <name type="scientific">Sphingomonas canadensis</name>
    <dbReference type="NCBI Taxonomy" id="1219257"/>
    <lineage>
        <taxon>Bacteria</taxon>
        <taxon>Pseudomonadati</taxon>
        <taxon>Pseudomonadota</taxon>
        <taxon>Alphaproteobacteria</taxon>
        <taxon>Sphingomonadales</taxon>
        <taxon>Sphingomonadaceae</taxon>
        <taxon>Sphingomonas</taxon>
    </lineage>
</organism>
<dbReference type="Pfam" id="PF06983">
    <property type="entry name" value="3-dmu-9_3-mt"/>
    <property type="match status" value="1"/>
</dbReference>
<dbReference type="Gene3D" id="3.10.180.10">
    <property type="entry name" value="2,3-Dihydroxybiphenyl 1,2-Dioxygenase, domain 1"/>
    <property type="match status" value="1"/>
</dbReference>
<dbReference type="InterPro" id="IPR009725">
    <property type="entry name" value="3_dmu_93_MTrfase"/>
</dbReference>
<dbReference type="PIRSF" id="PIRSF021700">
    <property type="entry name" value="3_dmu_93_MTrfase"/>
    <property type="match status" value="1"/>
</dbReference>
<dbReference type="Proteomes" id="UP001596977">
    <property type="component" value="Unassembled WGS sequence"/>
</dbReference>
<reference evidence="3" key="1">
    <citation type="journal article" date="2019" name="Int. J. Syst. Evol. Microbiol.">
        <title>The Global Catalogue of Microorganisms (GCM) 10K type strain sequencing project: providing services to taxonomists for standard genome sequencing and annotation.</title>
        <authorList>
            <consortium name="The Broad Institute Genomics Platform"/>
            <consortium name="The Broad Institute Genome Sequencing Center for Infectious Disease"/>
            <person name="Wu L."/>
            <person name="Ma J."/>
        </authorList>
    </citation>
    <scope>NUCLEOTIDE SEQUENCE [LARGE SCALE GENOMIC DNA]</scope>
    <source>
        <strain evidence="3">CCUG 62982</strain>
    </source>
</reference>
<proteinExistence type="predicted"/>
<gene>
    <name evidence="2" type="ORF">ACFQ1E_09550</name>
</gene>
<sequence length="163" mass="17906">MEKITPVLWYDMAAEEAAVFYTTLLPDSRVDRVIRAPSDNPSGAEGSPLVVDFTLAGRKYAALNGGPLFKPNESVSFQILTDDQAETDRLWDAITGNGGVESMCGWCKDRWGFSWQITPRRLIDLITDADPDRARRASQAMLKMRRIDIATIEAAADGAPSVA</sequence>
<dbReference type="CDD" id="cd06588">
    <property type="entry name" value="PhnB_like"/>
    <property type="match status" value="1"/>
</dbReference>
<evidence type="ECO:0000313" key="2">
    <source>
        <dbReference type="EMBL" id="MFD0946581.1"/>
    </source>
</evidence>
<name>A0ABW3HA92_9SPHN</name>
<dbReference type="EMBL" id="JBHTJG010000004">
    <property type="protein sequence ID" value="MFD0946581.1"/>
    <property type="molecule type" value="Genomic_DNA"/>
</dbReference>
<comment type="caution">
    <text evidence="2">The sequence shown here is derived from an EMBL/GenBank/DDBJ whole genome shotgun (WGS) entry which is preliminary data.</text>
</comment>
<feature type="domain" description="PhnB-like" evidence="1">
    <location>
        <begin position="2"/>
        <end position="118"/>
    </location>
</feature>
<dbReference type="PANTHER" id="PTHR33990:SF2">
    <property type="entry name" value="PHNB-LIKE DOMAIN-CONTAINING PROTEIN"/>
    <property type="match status" value="1"/>
</dbReference>
<dbReference type="PANTHER" id="PTHR33990">
    <property type="entry name" value="PROTEIN YJDN-RELATED"/>
    <property type="match status" value="1"/>
</dbReference>
<dbReference type="InterPro" id="IPR028973">
    <property type="entry name" value="PhnB-like"/>
</dbReference>
<dbReference type="InterPro" id="IPR029068">
    <property type="entry name" value="Glyas_Bleomycin-R_OHBP_Dase"/>
</dbReference>
<keyword evidence="3" id="KW-1185">Reference proteome</keyword>
<protein>
    <submittedName>
        <fullName evidence="2">VOC family protein</fullName>
    </submittedName>
</protein>